<comment type="caution">
    <text evidence="1">The sequence shown here is derived from an EMBL/GenBank/DDBJ whole genome shotgun (WGS) entry which is preliminary data.</text>
</comment>
<dbReference type="Proteomes" id="UP000815325">
    <property type="component" value="Unassembled WGS sequence"/>
</dbReference>
<name>A0ABQ7GX23_DUNSA</name>
<proteinExistence type="predicted"/>
<evidence type="ECO:0008006" key="3">
    <source>
        <dbReference type="Google" id="ProtNLM"/>
    </source>
</evidence>
<dbReference type="EMBL" id="MU069553">
    <property type="protein sequence ID" value="KAF5839161.1"/>
    <property type="molecule type" value="Genomic_DNA"/>
</dbReference>
<evidence type="ECO:0000313" key="1">
    <source>
        <dbReference type="EMBL" id="KAF5839161.1"/>
    </source>
</evidence>
<reference evidence="1" key="1">
    <citation type="submission" date="2017-08" db="EMBL/GenBank/DDBJ databases">
        <authorList>
            <person name="Polle J.E."/>
            <person name="Barry K."/>
            <person name="Cushman J."/>
            <person name="Schmutz J."/>
            <person name="Tran D."/>
            <person name="Hathwaick L.T."/>
            <person name="Yim W.C."/>
            <person name="Jenkins J."/>
            <person name="Mckie-Krisberg Z.M."/>
            <person name="Prochnik S."/>
            <person name="Lindquist E."/>
            <person name="Dockter R.B."/>
            <person name="Adam C."/>
            <person name="Molina H."/>
            <person name="Bunkerborg J."/>
            <person name="Jin E."/>
            <person name="Buchheim M."/>
            <person name="Magnuson J."/>
        </authorList>
    </citation>
    <scope>NUCLEOTIDE SEQUENCE</scope>
    <source>
        <strain evidence="1">CCAP 19/18</strain>
    </source>
</reference>
<evidence type="ECO:0000313" key="2">
    <source>
        <dbReference type="Proteomes" id="UP000815325"/>
    </source>
</evidence>
<gene>
    <name evidence="1" type="ORF">DUNSADRAFT_1474</name>
</gene>
<protein>
    <recommendedName>
        <fullName evidence="3">Secreted protein</fullName>
    </recommendedName>
</protein>
<sequence length="115" mass="12776">MLSRAPERHVLQRLLLSAELTFWAAYVCHTVLQKGRSHVSRNAPLPRFLCCIVLQSIKKTFVVSRRASVPKDRYNSAVPQEVSEIVGGICHQARSQSCLVGLGRLRQVALGDSHA</sequence>
<keyword evidence="2" id="KW-1185">Reference proteome</keyword>
<organism evidence="1 2">
    <name type="scientific">Dunaliella salina</name>
    <name type="common">Green alga</name>
    <name type="synonym">Protococcus salinus</name>
    <dbReference type="NCBI Taxonomy" id="3046"/>
    <lineage>
        <taxon>Eukaryota</taxon>
        <taxon>Viridiplantae</taxon>
        <taxon>Chlorophyta</taxon>
        <taxon>core chlorophytes</taxon>
        <taxon>Chlorophyceae</taxon>
        <taxon>CS clade</taxon>
        <taxon>Chlamydomonadales</taxon>
        <taxon>Dunaliellaceae</taxon>
        <taxon>Dunaliella</taxon>
    </lineage>
</organism>
<accession>A0ABQ7GX23</accession>